<keyword evidence="2" id="KW-1185">Reference proteome</keyword>
<dbReference type="Proteomes" id="UP000291084">
    <property type="component" value="Chromosome 4"/>
</dbReference>
<sequence length="69" mass="8351">NVLIFIVLWYPLCYHFKFENNYQFSINNLICESNYLLMHKLLCRSRTLHLPTNVALPMLLYWKLADTSR</sequence>
<evidence type="ECO:0000313" key="2">
    <source>
        <dbReference type="Proteomes" id="UP000291084"/>
    </source>
</evidence>
<dbReference type="AlphaFoldDB" id="A0A0S3RZ95"/>
<evidence type="ECO:0000313" key="1">
    <source>
        <dbReference type="EMBL" id="BAT85900.1"/>
    </source>
</evidence>
<protein>
    <submittedName>
        <fullName evidence="1">Uncharacterized protein</fullName>
    </submittedName>
</protein>
<dbReference type="EMBL" id="AP015037">
    <property type="protein sequence ID" value="BAT85900.1"/>
    <property type="molecule type" value="Genomic_DNA"/>
</dbReference>
<name>A0A0S3RZ95_PHAAN</name>
<accession>A0A0S3RZ95</accession>
<gene>
    <name evidence="1" type="primary">Vigan.04G349900</name>
    <name evidence="1" type="ORF">VIGAN_04349900</name>
</gene>
<organism evidence="1 2">
    <name type="scientific">Vigna angularis var. angularis</name>
    <dbReference type="NCBI Taxonomy" id="157739"/>
    <lineage>
        <taxon>Eukaryota</taxon>
        <taxon>Viridiplantae</taxon>
        <taxon>Streptophyta</taxon>
        <taxon>Embryophyta</taxon>
        <taxon>Tracheophyta</taxon>
        <taxon>Spermatophyta</taxon>
        <taxon>Magnoliopsida</taxon>
        <taxon>eudicotyledons</taxon>
        <taxon>Gunneridae</taxon>
        <taxon>Pentapetalae</taxon>
        <taxon>rosids</taxon>
        <taxon>fabids</taxon>
        <taxon>Fabales</taxon>
        <taxon>Fabaceae</taxon>
        <taxon>Papilionoideae</taxon>
        <taxon>50 kb inversion clade</taxon>
        <taxon>NPAAA clade</taxon>
        <taxon>indigoferoid/millettioid clade</taxon>
        <taxon>Phaseoleae</taxon>
        <taxon>Vigna</taxon>
    </lineage>
</organism>
<reference evidence="1 2" key="1">
    <citation type="journal article" date="2015" name="Sci. Rep.">
        <title>The power of single molecule real-time sequencing technology in the de novo assembly of a eukaryotic genome.</title>
        <authorList>
            <person name="Sakai H."/>
            <person name="Naito K."/>
            <person name="Ogiso-Tanaka E."/>
            <person name="Takahashi Y."/>
            <person name="Iseki K."/>
            <person name="Muto C."/>
            <person name="Satou K."/>
            <person name="Teruya K."/>
            <person name="Shiroma A."/>
            <person name="Shimoji M."/>
            <person name="Hirano T."/>
            <person name="Itoh T."/>
            <person name="Kaga A."/>
            <person name="Tomooka N."/>
        </authorList>
    </citation>
    <scope>NUCLEOTIDE SEQUENCE [LARGE SCALE GENOMIC DNA]</scope>
    <source>
        <strain evidence="2">cv. Shumari</strain>
    </source>
</reference>
<proteinExistence type="predicted"/>
<feature type="non-terminal residue" evidence="1">
    <location>
        <position position="1"/>
    </location>
</feature>